<feature type="domain" description="Transposase DDE" evidence="1">
    <location>
        <begin position="3"/>
        <end position="80"/>
    </location>
</feature>
<proteinExistence type="predicted"/>
<dbReference type="InterPro" id="IPR025668">
    <property type="entry name" value="Tnp_DDE_dom"/>
</dbReference>
<keyword evidence="3" id="KW-1185">Reference proteome</keyword>
<evidence type="ECO:0000259" key="1">
    <source>
        <dbReference type="Pfam" id="PF13612"/>
    </source>
</evidence>
<sequence length="94" mass="10735">MTDVDDRKPVSEMTDRALGVLIRDKGYISGPLWRELANKGVILITGIKKNMKTKVMKLWNRLVLRKRFVIDTVFDQLKTYPKSSILGTVVVSDL</sequence>
<dbReference type="EMBL" id="NBYY01000009">
    <property type="protein sequence ID" value="PCS23847.1"/>
    <property type="molecule type" value="Genomic_DNA"/>
</dbReference>
<dbReference type="Proteomes" id="UP000219020">
    <property type="component" value="Unassembled WGS sequence"/>
</dbReference>
<evidence type="ECO:0000313" key="2">
    <source>
        <dbReference type="EMBL" id="PCS23847.1"/>
    </source>
</evidence>
<comment type="caution">
    <text evidence="2">The sequence shown here is derived from an EMBL/GenBank/DDBJ whole genome shotgun (WGS) entry which is preliminary data.</text>
</comment>
<protein>
    <recommendedName>
        <fullName evidence="1">Transposase DDE domain-containing protein</fullName>
    </recommendedName>
</protein>
<name>A0A2A5T6S2_9GAMM</name>
<accession>A0A2A5T6S2</accession>
<dbReference type="AlphaFoldDB" id="A0A2A5T6S2"/>
<reference evidence="3" key="1">
    <citation type="submission" date="2017-04" db="EMBL/GenBank/DDBJ databases">
        <title>Genome evolution of the luminous symbionts of deep sea anglerfish.</title>
        <authorList>
            <person name="Hendry T.A."/>
        </authorList>
    </citation>
    <scope>NUCLEOTIDE SEQUENCE [LARGE SCALE GENOMIC DNA]</scope>
</reference>
<evidence type="ECO:0000313" key="3">
    <source>
        <dbReference type="Proteomes" id="UP000219020"/>
    </source>
</evidence>
<gene>
    <name evidence="2" type="ORF">BTN49_0818</name>
</gene>
<organism evidence="2 3">
    <name type="scientific">Candidatus Enterovibrio escicola</name>
    <dbReference type="NCBI Taxonomy" id="1927127"/>
    <lineage>
        <taxon>Bacteria</taxon>
        <taxon>Pseudomonadati</taxon>
        <taxon>Pseudomonadota</taxon>
        <taxon>Gammaproteobacteria</taxon>
        <taxon>Vibrionales</taxon>
        <taxon>Vibrionaceae</taxon>
        <taxon>Enterovibrio</taxon>
    </lineage>
</organism>
<dbReference type="Pfam" id="PF13612">
    <property type="entry name" value="DDE_Tnp_1_3"/>
    <property type="match status" value="1"/>
</dbReference>